<feature type="transmembrane region" description="Helical" evidence="5">
    <location>
        <begin position="41"/>
        <end position="59"/>
    </location>
</feature>
<evidence type="ECO:0000256" key="3">
    <source>
        <dbReference type="ARBA" id="ARBA00022989"/>
    </source>
</evidence>
<feature type="transmembrane region" description="Helical" evidence="5">
    <location>
        <begin position="233"/>
        <end position="252"/>
    </location>
</feature>
<feature type="transmembrane region" description="Helical" evidence="5">
    <location>
        <begin position="71"/>
        <end position="89"/>
    </location>
</feature>
<keyword evidence="2 5" id="KW-0812">Transmembrane</keyword>
<dbReference type="RefSeq" id="WP_345263700.1">
    <property type="nucleotide sequence ID" value="NZ_BAABIM010000001.1"/>
</dbReference>
<feature type="transmembrane region" description="Helical" evidence="5">
    <location>
        <begin position="330"/>
        <end position="347"/>
    </location>
</feature>
<keyword evidence="4 5" id="KW-0472">Membrane</keyword>
<dbReference type="Gene3D" id="1.20.1250.20">
    <property type="entry name" value="MFS general substrate transporter like domains"/>
    <property type="match status" value="2"/>
</dbReference>
<accession>A0ABP8W1R2</accession>
<evidence type="ECO:0000313" key="7">
    <source>
        <dbReference type="Proteomes" id="UP001500621"/>
    </source>
</evidence>
<comment type="caution">
    <text evidence="6">The sequence shown here is derived from an EMBL/GenBank/DDBJ whole genome shotgun (WGS) entry which is preliminary data.</text>
</comment>
<keyword evidence="7" id="KW-1185">Reference proteome</keyword>
<dbReference type="PANTHER" id="PTHR23514">
    <property type="entry name" value="BYPASS OF STOP CODON PROTEIN 6"/>
    <property type="match status" value="1"/>
</dbReference>
<sequence>MTSRARLAVAAAFASQGLMLLGLTTRLPAFADRWSLSEVEISGLLLLNVLGAGAGSVLAERAAARRPSSQVLRLGLVVGALGVLALTLAPALPVFVAAMAVYGLGLGVVDAGTNMQAVALEHRLDRPVLPSSHAAWTAGGIAGSAFTLATGTLGVQVLAVLVLVPLAAACGPFLAREEVPASAQEAVLDPAPVPWRPLWLVGTCLVVFYLVDTATTTWSALYLDSVVTTPDRLLAVAALPYLLATLAIRLAGDGLVARHGPVPVLRTGAVVGCAGLVVVVTAPTWPVVVIGFLVTGLGVGVVAPLSFSAAARIAGGSRARVDAVIGRFNLFNYAGALLGAVLTGVIGRNDLRLGFALPMVLVLVLLPLAPAFGRRREASEPSRAAP</sequence>
<dbReference type="InterPro" id="IPR011701">
    <property type="entry name" value="MFS"/>
</dbReference>
<dbReference type="PANTHER" id="PTHR23514:SF13">
    <property type="entry name" value="INNER MEMBRANE PROTEIN YBJJ"/>
    <property type="match status" value="1"/>
</dbReference>
<evidence type="ECO:0000256" key="1">
    <source>
        <dbReference type="ARBA" id="ARBA00004141"/>
    </source>
</evidence>
<dbReference type="Proteomes" id="UP001500621">
    <property type="component" value="Unassembled WGS sequence"/>
</dbReference>
<feature type="transmembrane region" description="Helical" evidence="5">
    <location>
        <begin position="198"/>
        <end position="221"/>
    </location>
</feature>
<protein>
    <submittedName>
        <fullName evidence="6">MFS transporter</fullName>
    </submittedName>
</protein>
<dbReference type="EMBL" id="BAABIM010000001">
    <property type="protein sequence ID" value="GAA4676625.1"/>
    <property type="molecule type" value="Genomic_DNA"/>
</dbReference>
<evidence type="ECO:0000256" key="2">
    <source>
        <dbReference type="ARBA" id="ARBA00022692"/>
    </source>
</evidence>
<keyword evidence="3 5" id="KW-1133">Transmembrane helix</keyword>
<name>A0ABP8W1R2_9ACTN</name>
<feature type="transmembrane region" description="Helical" evidence="5">
    <location>
        <begin position="264"/>
        <end position="282"/>
    </location>
</feature>
<comment type="subcellular location">
    <subcellularLocation>
        <location evidence="1">Membrane</location>
        <topology evidence="1">Multi-pass membrane protein</topology>
    </subcellularLocation>
</comment>
<feature type="transmembrane region" description="Helical" evidence="5">
    <location>
        <begin position="157"/>
        <end position="175"/>
    </location>
</feature>
<reference evidence="7" key="1">
    <citation type="journal article" date="2019" name="Int. J. Syst. Evol. Microbiol.">
        <title>The Global Catalogue of Microorganisms (GCM) 10K type strain sequencing project: providing services to taxonomists for standard genome sequencing and annotation.</title>
        <authorList>
            <consortium name="The Broad Institute Genomics Platform"/>
            <consortium name="The Broad Institute Genome Sequencing Center for Infectious Disease"/>
            <person name="Wu L."/>
            <person name="Ma J."/>
        </authorList>
    </citation>
    <scope>NUCLEOTIDE SEQUENCE [LARGE SCALE GENOMIC DNA]</scope>
    <source>
        <strain evidence="7">JCM 18127</strain>
    </source>
</reference>
<dbReference type="Pfam" id="PF07690">
    <property type="entry name" value="MFS_1"/>
    <property type="match status" value="1"/>
</dbReference>
<gene>
    <name evidence="6" type="ORF">GCM10023226_12300</name>
</gene>
<organism evidence="6 7">
    <name type="scientific">Nocardioides nanhaiensis</name>
    <dbReference type="NCBI Taxonomy" id="1476871"/>
    <lineage>
        <taxon>Bacteria</taxon>
        <taxon>Bacillati</taxon>
        <taxon>Actinomycetota</taxon>
        <taxon>Actinomycetes</taxon>
        <taxon>Propionibacteriales</taxon>
        <taxon>Nocardioidaceae</taxon>
        <taxon>Nocardioides</taxon>
    </lineage>
</organism>
<dbReference type="InterPro" id="IPR051788">
    <property type="entry name" value="MFS_Transporter"/>
</dbReference>
<evidence type="ECO:0000256" key="4">
    <source>
        <dbReference type="ARBA" id="ARBA00023136"/>
    </source>
</evidence>
<evidence type="ECO:0000256" key="5">
    <source>
        <dbReference type="SAM" id="Phobius"/>
    </source>
</evidence>
<evidence type="ECO:0000313" key="6">
    <source>
        <dbReference type="EMBL" id="GAA4676625.1"/>
    </source>
</evidence>
<proteinExistence type="predicted"/>
<feature type="transmembrane region" description="Helical" evidence="5">
    <location>
        <begin position="353"/>
        <end position="373"/>
    </location>
</feature>
<feature type="transmembrane region" description="Helical" evidence="5">
    <location>
        <begin position="288"/>
        <end position="309"/>
    </location>
</feature>
<dbReference type="InterPro" id="IPR036259">
    <property type="entry name" value="MFS_trans_sf"/>
</dbReference>
<dbReference type="SUPFAM" id="SSF103473">
    <property type="entry name" value="MFS general substrate transporter"/>
    <property type="match status" value="1"/>
</dbReference>